<evidence type="ECO:0000313" key="1">
    <source>
        <dbReference type="EMBL" id="MEJ8655299.1"/>
    </source>
</evidence>
<reference evidence="1" key="1">
    <citation type="submission" date="2024-03" db="EMBL/GenBank/DDBJ databases">
        <title>Novel Streptomyces species of biotechnological and ecological value are a feature of Machair soil.</title>
        <authorList>
            <person name="Prole J.R."/>
            <person name="Goodfellow M."/>
            <person name="Allenby N."/>
            <person name="Ward A.C."/>
        </authorList>
    </citation>
    <scope>NUCLEOTIDE SEQUENCE</scope>
    <source>
        <strain evidence="1">MS1.AVA.4</strain>
    </source>
</reference>
<keyword evidence="2" id="KW-1185">Reference proteome</keyword>
<dbReference type="EMBL" id="JBBKAI010000002">
    <property type="protein sequence ID" value="MEJ8655299.1"/>
    <property type="molecule type" value="Genomic_DNA"/>
</dbReference>
<gene>
    <name evidence="1" type="ORF">WKI58_01950</name>
</gene>
<proteinExistence type="predicted"/>
<organism evidence="1 2">
    <name type="scientific">Streptomyces pratisoli</name>
    <dbReference type="NCBI Taxonomy" id="3139917"/>
    <lineage>
        <taxon>Bacteria</taxon>
        <taxon>Bacillati</taxon>
        <taxon>Actinomycetota</taxon>
        <taxon>Actinomycetes</taxon>
        <taxon>Kitasatosporales</taxon>
        <taxon>Streptomycetaceae</taxon>
        <taxon>Streptomyces</taxon>
    </lineage>
</organism>
<comment type="caution">
    <text evidence="1">The sequence shown here is derived from an EMBL/GenBank/DDBJ whole genome shotgun (WGS) entry which is preliminary data.</text>
</comment>
<evidence type="ECO:0000313" key="2">
    <source>
        <dbReference type="Proteomes" id="UP001375539"/>
    </source>
</evidence>
<name>A0ACC6QAE0_9ACTN</name>
<accession>A0ACC6QAE0</accession>
<sequence>MNRGTFIDFEGRPAVRFERSYPHPVERVWAAVSEPEGLAHWFPSKVRIEPHEGGKIEFSEDPNLPATTGTVLVFEPPHRLAFTWEGDEIHLEVTAEGEGCRLALTNVLAARNTAARNAAGWSVCLTELDRHLAGARSEGPHSESAEPWKPYYDAYVSEGMPSGAEIPGAPSQES</sequence>
<protein>
    <submittedName>
        <fullName evidence="1">SRPBCC family protein</fullName>
    </submittedName>
</protein>
<dbReference type="Proteomes" id="UP001375539">
    <property type="component" value="Unassembled WGS sequence"/>
</dbReference>